<gene>
    <name evidence="1" type="ORF">EGYM00163_LOCUS16468</name>
    <name evidence="2" type="ORF">EGYM00163_LOCUS16469</name>
</gene>
<dbReference type="EMBL" id="HBJA01046907">
    <property type="protein sequence ID" value="CAE0805344.1"/>
    <property type="molecule type" value="Transcribed_RNA"/>
</dbReference>
<reference evidence="1" key="1">
    <citation type="submission" date="2021-01" db="EMBL/GenBank/DDBJ databases">
        <authorList>
            <person name="Corre E."/>
            <person name="Pelletier E."/>
            <person name="Niang G."/>
            <person name="Scheremetjew M."/>
            <person name="Finn R."/>
            <person name="Kale V."/>
            <person name="Holt S."/>
            <person name="Cochrane G."/>
            <person name="Meng A."/>
            <person name="Brown T."/>
            <person name="Cohen L."/>
        </authorList>
    </citation>
    <scope>NUCLEOTIDE SEQUENCE</scope>
    <source>
        <strain evidence="1">CCMP1594</strain>
    </source>
</reference>
<protein>
    <submittedName>
        <fullName evidence="1">Uncharacterized protein</fullName>
    </submittedName>
</protein>
<evidence type="ECO:0000313" key="2">
    <source>
        <dbReference type="EMBL" id="CAE0805345.1"/>
    </source>
</evidence>
<proteinExistence type="predicted"/>
<evidence type="ECO:0000313" key="1">
    <source>
        <dbReference type="EMBL" id="CAE0805344.1"/>
    </source>
</evidence>
<accession>A0A6T1YU09</accession>
<dbReference type="EMBL" id="HBJA01046908">
    <property type="protein sequence ID" value="CAE0805345.1"/>
    <property type="molecule type" value="Transcribed_RNA"/>
</dbReference>
<dbReference type="AlphaFoldDB" id="A0A6T1YU09"/>
<sequence length="127" mass="14606">MSPLPPFLRFSASRLTHSQDLFVVGKFFAIKQNVDNRRRLPSNCQRLHSNRRWLPFKCRPTVCLRIELATGASDFFYILLKLTSGECFIRSSHKKQYTVVPLVINSAASLRITDTQLCTPLFPVHAR</sequence>
<name>A0A6T1YU09_9EUGL</name>
<organism evidence="1">
    <name type="scientific">Eutreptiella gymnastica</name>
    <dbReference type="NCBI Taxonomy" id="73025"/>
    <lineage>
        <taxon>Eukaryota</taxon>
        <taxon>Discoba</taxon>
        <taxon>Euglenozoa</taxon>
        <taxon>Euglenida</taxon>
        <taxon>Spirocuta</taxon>
        <taxon>Euglenophyceae</taxon>
        <taxon>Eutreptiales</taxon>
        <taxon>Eutreptiaceae</taxon>
        <taxon>Eutreptiella</taxon>
    </lineage>
</organism>